<dbReference type="EMBL" id="JACHBQ010000001">
    <property type="protein sequence ID" value="MBB5642689.1"/>
    <property type="molecule type" value="Genomic_DNA"/>
</dbReference>
<dbReference type="Proteomes" id="UP000029864">
    <property type="component" value="Unassembled WGS sequence"/>
</dbReference>
<organism evidence="2 4">
    <name type="scientific">Cryobacterium roopkundense</name>
    <dbReference type="NCBI Taxonomy" id="1001240"/>
    <lineage>
        <taxon>Bacteria</taxon>
        <taxon>Bacillati</taxon>
        <taxon>Actinomycetota</taxon>
        <taxon>Actinomycetes</taxon>
        <taxon>Micrococcales</taxon>
        <taxon>Microbacteriaceae</taxon>
        <taxon>Cryobacterium</taxon>
    </lineage>
</organism>
<reference evidence="3 5" key="2">
    <citation type="submission" date="2020-08" db="EMBL/GenBank/DDBJ databases">
        <title>Sequencing the genomes of 1000 actinobacteria strains.</title>
        <authorList>
            <person name="Klenk H.-P."/>
        </authorList>
    </citation>
    <scope>NUCLEOTIDE SEQUENCE [LARGE SCALE GENOMIC DNA]</scope>
    <source>
        <strain evidence="3 5">DSM 21065</strain>
    </source>
</reference>
<dbReference type="Proteomes" id="UP000561726">
    <property type="component" value="Unassembled WGS sequence"/>
</dbReference>
<dbReference type="RefSeq" id="WP_035835383.1">
    <property type="nucleotide sequence ID" value="NZ_JACHBQ010000001.1"/>
</dbReference>
<gene>
    <name evidence="3" type="ORF">BJ997_003237</name>
    <name evidence="2" type="ORF">GY21_04040</name>
</gene>
<comment type="caution">
    <text evidence="2">The sequence shown here is derived from an EMBL/GenBank/DDBJ whole genome shotgun (WGS) entry which is preliminary data.</text>
</comment>
<evidence type="ECO:0000313" key="4">
    <source>
        <dbReference type="Proteomes" id="UP000029864"/>
    </source>
</evidence>
<evidence type="ECO:0000313" key="5">
    <source>
        <dbReference type="Proteomes" id="UP000561726"/>
    </source>
</evidence>
<sequence>MVGREGRPARGRLRPLVHALAAPDDRFGFTQACTADAQIVPELWLQNAAGEAVRVAWPRDACLKTKPAVAVALTRLDLTETTTLPVRLVESRAALDGGCTMTAGPPAERALMQKNMAVQTMPAQSGSTSGPSAVQPVRPAPAPSWAGADAADVCLYTEAPPSDDVDSVELPELEGLISTQSFDFSGAAVLTPDVITRVGAAASAVSALAPPCEVEVTRFAVVWPERYNTRIDAPISVELDGCGRLYTPDFEALVLPPELLATLAAL</sequence>
<reference evidence="2 4" key="1">
    <citation type="submission" date="2014-08" db="EMBL/GenBank/DDBJ databases">
        <authorList>
            <person name="Sisinthy S."/>
        </authorList>
    </citation>
    <scope>NUCLEOTIDE SEQUENCE [LARGE SCALE GENOMIC DNA]</scope>
    <source>
        <strain evidence="2 4">RuG17</strain>
    </source>
</reference>
<dbReference type="eggNOG" id="ENOG50329SU">
    <property type="taxonomic scope" value="Bacteria"/>
</dbReference>
<evidence type="ECO:0000256" key="1">
    <source>
        <dbReference type="SAM" id="MobiDB-lite"/>
    </source>
</evidence>
<accession>A0A099JMV5</accession>
<name>A0A099JMV5_9MICO</name>
<feature type="compositionally biased region" description="Polar residues" evidence="1">
    <location>
        <begin position="122"/>
        <end position="132"/>
    </location>
</feature>
<keyword evidence="4" id="KW-1185">Reference proteome</keyword>
<dbReference type="EMBL" id="JPXF01000010">
    <property type="protein sequence ID" value="KGJ79704.1"/>
    <property type="molecule type" value="Genomic_DNA"/>
</dbReference>
<dbReference type="STRING" id="1001240.GY21_04040"/>
<evidence type="ECO:0000313" key="3">
    <source>
        <dbReference type="EMBL" id="MBB5642689.1"/>
    </source>
</evidence>
<evidence type="ECO:0000313" key="2">
    <source>
        <dbReference type="EMBL" id="KGJ79704.1"/>
    </source>
</evidence>
<dbReference type="OrthoDB" id="4457696at2"/>
<feature type="region of interest" description="Disordered" evidence="1">
    <location>
        <begin position="122"/>
        <end position="142"/>
    </location>
</feature>
<protein>
    <submittedName>
        <fullName evidence="2">Uncharacterized protein</fullName>
    </submittedName>
</protein>
<dbReference type="AlphaFoldDB" id="A0A099JMV5"/>
<proteinExistence type="predicted"/>